<dbReference type="Gene3D" id="2.30.30.40">
    <property type="entry name" value="SH3 Domains"/>
    <property type="match status" value="1"/>
</dbReference>
<dbReference type="InParanoid" id="T1ERI6"/>
<dbReference type="KEGG" id="hro:HELRODRAFT_161478"/>
<dbReference type="GO" id="GO:0072659">
    <property type="term" value="P:protein localization to plasma membrane"/>
    <property type="evidence" value="ECO:0000318"/>
    <property type="project" value="GO_Central"/>
</dbReference>
<name>T1ERI6_HELRO</name>
<dbReference type="PROSITE" id="PS51022">
    <property type="entry name" value="L27"/>
    <property type="match status" value="1"/>
</dbReference>
<evidence type="ECO:0000313" key="9">
    <source>
        <dbReference type="EnsemblMetazoa" id="HelroP161478"/>
    </source>
</evidence>
<organism evidence="9 10">
    <name type="scientific">Helobdella robusta</name>
    <name type="common">Californian leech</name>
    <dbReference type="NCBI Taxonomy" id="6412"/>
    <lineage>
        <taxon>Eukaryota</taxon>
        <taxon>Metazoa</taxon>
        <taxon>Spiralia</taxon>
        <taxon>Lophotrochozoa</taxon>
        <taxon>Annelida</taxon>
        <taxon>Clitellata</taxon>
        <taxon>Hirudinea</taxon>
        <taxon>Rhynchobdellida</taxon>
        <taxon>Glossiphoniidae</taxon>
        <taxon>Helobdella</taxon>
    </lineage>
</organism>
<evidence type="ECO:0000259" key="4">
    <source>
        <dbReference type="PROSITE" id="PS50002"/>
    </source>
</evidence>
<dbReference type="InterPro" id="IPR001478">
    <property type="entry name" value="PDZ"/>
</dbReference>
<dbReference type="GO" id="GO:0045197">
    <property type="term" value="P:establishment or maintenance of epithelial cell apical/basal polarity"/>
    <property type="evidence" value="ECO:0000318"/>
    <property type="project" value="GO_Central"/>
</dbReference>
<dbReference type="Pfam" id="PF07653">
    <property type="entry name" value="SH3_2"/>
    <property type="match status" value="1"/>
</dbReference>
<dbReference type="GO" id="GO:0048699">
    <property type="term" value="P:generation of neurons"/>
    <property type="evidence" value="ECO:0000318"/>
    <property type="project" value="GO_Central"/>
</dbReference>
<dbReference type="InterPro" id="IPR036892">
    <property type="entry name" value="L27_dom_sf"/>
</dbReference>
<reference evidence="9" key="3">
    <citation type="submission" date="2015-06" db="UniProtKB">
        <authorList>
            <consortium name="EnsemblMetazoa"/>
        </authorList>
    </citation>
    <scope>IDENTIFICATION</scope>
</reference>
<evidence type="ECO:0000259" key="6">
    <source>
        <dbReference type="PROSITE" id="PS50106"/>
    </source>
</evidence>
<dbReference type="SMART" id="SM00228">
    <property type="entry name" value="PDZ"/>
    <property type="match status" value="1"/>
</dbReference>
<dbReference type="Gene3D" id="3.40.50.300">
    <property type="entry name" value="P-loop containing nucleotide triphosphate hydrolases"/>
    <property type="match status" value="1"/>
</dbReference>
<dbReference type="GO" id="GO:0016332">
    <property type="term" value="P:establishment or maintenance of polarity of embryonic epithelium"/>
    <property type="evidence" value="ECO:0000318"/>
    <property type="project" value="GO_Central"/>
</dbReference>
<dbReference type="Gene3D" id="1.10.287.650">
    <property type="entry name" value="L27 domain"/>
    <property type="match status" value="1"/>
</dbReference>
<gene>
    <name evidence="9" type="primary">20199186</name>
    <name evidence="8" type="ORF">HELRODRAFT_161478</name>
</gene>
<dbReference type="RefSeq" id="XP_009019642.1">
    <property type="nucleotide sequence ID" value="XM_009021394.1"/>
</dbReference>
<feature type="domain" description="Guanylate kinase-like" evidence="5">
    <location>
        <begin position="381"/>
        <end position="562"/>
    </location>
</feature>
<dbReference type="FunCoup" id="T1ERI6">
    <property type="interactions" value="93"/>
</dbReference>
<dbReference type="InterPro" id="IPR036028">
    <property type="entry name" value="SH3-like_dom_sf"/>
</dbReference>
<dbReference type="InterPro" id="IPR004172">
    <property type="entry name" value="L27_dom"/>
</dbReference>
<dbReference type="Proteomes" id="UP000015101">
    <property type="component" value="Unassembled WGS sequence"/>
</dbReference>
<dbReference type="CDD" id="cd06798">
    <property type="entry name" value="PDZ_MPP5-like"/>
    <property type="match status" value="1"/>
</dbReference>
<evidence type="ECO:0000259" key="5">
    <source>
        <dbReference type="PROSITE" id="PS50052"/>
    </source>
</evidence>
<dbReference type="PROSITE" id="PS50106">
    <property type="entry name" value="PDZ"/>
    <property type="match status" value="1"/>
</dbReference>
<dbReference type="Pfam" id="PF00595">
    <property type="entry name" value="PDZ"/>
    <property type="match status" value="1"/>
</dbReference>
<reference evidence="10" key="1">
    <citation type="submission" date="2012-12" db="EMBL/GenBank/DDBJ databases">
        <authorList>
            <person name="Hellsten U."/>
            <person name="Grimwood J."/>
            <person name="Chapman J.A."/>
            <person name="Shapiro H."/>
            <person name="Aerts A."/>
            <person name="Otillar R.P."/>
            <person name="Terry A.Y."/>
            <person name="Boore J.L."/>
            <person name="Simakov O."/>
            <person name="Marletaz F."/>
            <person name="Cho S.-J."/>
            <person name="Edsinger-Gonzales E."/>
            <person name="Havlak P."/>
            <person name="Kuo D.-H."/>
            <person name="Larsson T."/>
            <person name="Lv J."/>
            <person name="Arendt D."/>
            <person name="Savage R."/>
            <person name="Osoegawa K."/>
            <person name="de Jong P."/>
            <person name="Lindberg D.R."/>
            <person name="Seaver E.C."/>
            <person name="Weisblat D.A."/>
            <person name="Putnam N.H."/>
            <person name="Grigoriev I.V."/>
            <person name="Rokhsar D.S."/>
        </authorList>
    </citation>
    <scope>NUCLEOTIDE SEQUENCE</scope>
</reference>
<dbReference type="GeneID" id="20199186"/>
<keyword evidence="10" id="KW-1185">Reference proteome</keyword>
<evidence type="ECO:0000313" key="10">
    <source>
        <dbReference type="Proteomes" id="UP000015101"/>
    </source>
</evidence>
<evidence type="ECO:0000256" key="3">
    <source>
        <dbReference type="PROSITE-ProRule" id="PRU00192"/>
    </source>
</evidence>
<dbReference type="OMA" id="FSHRTMT"/>
<dbReference type="InterPro" id="IPR027417">
    <property type="entry name" value="P-loop_NTPase"/>
</dbReference>
<keyword evidence="2 3" id="KW-0728">SH3 domain</keyword>
<dbReference type="SMART" id="SM00326">
    <property type="entry name" value="SH3"/>
    <property type="match status" value="1"/>
</dbReference>
<dbReference type="InterPro" id="IPR001452">
    <property type="entry name" value="SH3_domain"/>
</dbReference>
<dbReference type="SMART" id="SM00072">
    <property type="entry name" value="GuKc"/>
    <property type="match status" value="1"/>
</dbReference>
<dbReference type="STRING" id="6412.T1ERI6"/>
<protein>
    <recommendedName>
        <fullName evidence="11">MAGUK p55 subfamily member 5</fullName>
    </recommendedName>
</protein>
<dbReference type="GO" id="GO:0002011">
    <property type="term" value="P:morphogenesis of an epithelial sheet"/>
    <property type="evidence" value="ECO:0000318"/>
    <property type="project" value="GO_Central"/>
</dbReference>
<dbReference type="SUPFAM" id="SSF50156">
    <property type="entry name" value="PDZ domain-like"/>
    <property type="match status" value="1"/>
</dbReference>
<dbReference type="EMBL" id="KB096742">
    <property type="protein sequence ID" value="ESO02234.1"/>
    <property type="molecule type" value="Genomic_DNA"/>
</dbReference>
<dbReference type="PROSITE" id="PS50002">
    <property type="entry name" value="SH3"/>
    <property type="match status" value="1"/>
</dbReference>
<evidence type="ECO:0000313" key="8">
    <source>
        <dbReference type="EMBL" id="ESO02234.1"/>
    </source>
</evidence>
<dbReference type="Pfam" id="PF00625">
    <property type="entry name" value="Guanylate_kin"/>
    <property type="match status" value="1"/>
</dbReference>
<feature type="domain" description="SH3" evidence="4">
    <location>
        <begin position="256"/>
        <end position="327"/>
    </location>
</feature>
<accession>T1ERI6</accession>
<feature type="domain" description="L27" evidence="7">
    <location>
        <begin position="16"/>
        <end position="73"/>
    </location>
</feature>
<dbReference type="EMBL" id="AMQM01000828">
    <property type="status" value="NOT_ANNOTATED_CDS"/>
    <property type="molecule type" value="Genomic_DNA"/>
</dbReference>
<comment type="similarity">
    <text evidence="1">Belongs to the MAGUK family.</text>
</comment>
<reference evidence="8 10" key="2">
    <citation type="journal article" date="2013" name="Nature">
        <title>Insights into bilaterian evolution from three spiralian genomes.</title>
        <authorList>
            <person name="Simakov O."/>
            <person name="Marletaz F."/>
            <person name="Cho S.J."/>
            <person name="Edsinger-Gonzales E."/>
            <person name="Havlak P."/>
            <person name="Hellsten U."/>
            <person name="Kuo D.H."/>
            <person name="Larsson T."/>
            <person name="Lv J."/>
            <person name="Arendt D."/>
            <person name="Savage R."/>
            <person name="Osoegawa K."/>
            <person name="de Jong P."/>
            <person name="Grimwood J."/>
            <person name="Chapman J.A."/>
            <person name="Shapiro H."/>
            <person name="Aerts A."/>
            <person name="Otillar R.P."/>
            <person name="Terry A.Y."/>
            <person name="Boore J.L."/>
            <person name="Grigoriev I.V."/>
            <person name="Lindberg D.R."/>
            <person name="Seaver E.C."/>
            <person name="Weisblat D.A."/>
            <person name="Putnam N.H."/>
            <person name="Rokhsar D.S."/>
        </authorList>
    </citation>
    <scope>NUCLEOTIDE SEQUENCE</scope>
</reference>
<dbReference type="GO" id="GO:0005912">
    <property type="term" value="C:adherens junction"/>
    <property type="evidence" value="ECO:0000318"/>
    <property type="project" value="GO_Central"/>
</dbReference>
<dbReference type="GO" id="GO:0005886">
    <property type="term" value="C:plasma membrane"/>
    <property type="evidence" value="ECO:0000318"/>
    <property type="project" value="GO_Central"/>
</dbReference>
<dbReference type="SUPFAM" id="SSF50044">
    <property type="entry name" value="SH3-domain"/>
    <property type="match status" value="1"/>
</dbReference>
<dbReference type="SUPFAM" id="SSF52540">
    <property type="entry name" value="P-loop containing nucleoside triphosphate hydrolases"/>
    <property type="match status" value="1"/>
</dbReference>
<dbReference type="InterPro" id="IPR036034">
    <property type="entry name" value="PDZ_sf"/>
</dbReference>
<dbReference type="InterPro" id="IPR008144">
    <property type="entry name" value="Guanylate_kin-like_dom"/>
</dbReference>
<dbReference type="InterPro" id="IPR050716">
    <property type="entry name" value="MAGUK"/>
</dbReference>
<dbReference type="EnsemblMetazoa" id="HelroT161478">
    <property type="protein sequence ID" value="HelroP161478"/>
    <property type="gene ID" value="HelroG161478"/>
</dbReference>
<dbReference type="PROSITE" id="PS50052">
    <property type="entry name" value="GUANYLATE_KINASE_2"/>
    <property type="match status" value="1"/>
</dbReference>
<proteinExistence type="inferred from homology"/>
<dbReference type="HOGENOM" id="CLU_001715_5_4_1"/>
<sequence length="578" mass="66687">MNGFSIFLILNSNVESHLEIDDILASVQHVQSYLNSQNEKEDLNVISRFVMDDKFQQILKIHNKVVEVKLRGVKVPRPTSLSSTEAFESISVQHLSNEVFKDISLSNHYAARELTILFNQPNFKNAIMTHDKIIELEAGVTKEQIDQDKAYLSEKVQQFGGDDDIKIVRLVKSGDPLGATVKNVGEKVVIGRIVKGGVAEKSGLLHEEDEILEINGHDVRGKTVSDIYDLMSRLDGNLTFLIHPGEGFKPHSSQKLKTIHIRALFDYDPEEDNYLPCRDLGFSFSKGDVIHVIDTNDCNWWQAYRDGEDDQVLAGLVPSPHFQLQRAELTKLIMEDTEEKKNERKCKCVSKRKKRKTESNAPSEFLTYEEVDLLEPDPSFKRPIVLIGPRDVGRQELRQRLMESDFDKFAPAIPHTSRPMKNGEINHVDFHFISKQEFEEEISNNKFVEYGEYEKHHFGTTFDAIRTVIQENKTCVLIFHPQAMKTLRESDLRPYFIFIMPQNIESLRQMKAKQNVKFNDESLKKIIEEGREIDEQYSHMFDSIIVITDLDRAFNELRHTIHQMNNTAQWVPKNWLSS</sequence>
<evidence type="ECO:0000256" key="2">
    <source>
        <dbReference type="ARBA" id="ARBA00022443"/>
    </source>
</evidence>
<evidence type="ECO:0008006" key="11">
    <source>
        <dbReference type="Google" id="ProtNLM"/>
    </source>
</evidence>
<evidence type="ECO:0000259" key="7">
    <source>
        <dbReference type="PROSITE" id="PS51022"/>
    </source>
</evidence>
<dbReference type="CTD" id="20199186"/>
<dbReference type="AlphaFoldDB" id="T1ERI6"/>
<evidence type="ECO:0000256" key="1">
    <source>
        <dbReference type="ARBA" id="ARBA00007014"/>
    </source>
</evidence>
<dbReference type="PANTHER" id="PTHR23122">
    <property type="entry name" value="MEMBRANE-ASSOCIATED GUANYLATE KINASE MAGUK"/>
    <property type="match status" value="1"/>
</dbReference>
<dbReference type="Gene3D" id="2.30.42.10">
    <property type="match status" value="1"/>
</dbReference>
<dbReference type="InterPro" id="IPR008145">
    <property type="entry name" value="GK/Ca_channel_bsu"/>
</dbReference>
<feature type="domain" description="PDZ" evidence="6">
    <location>
        <begin position="167"/>
        <end position="246"/>
    </location>
</feature>
<dbReference type="OrthoDB" id="43580at2759"/>
<dbReference type="eggNOG" id="KOG0609">
    <property type="taxonomic scope" value="Eukaryota"/>
</dbReference>
<dbReference type="SUPFAM" id="SSF101288">
    <property type="entry name" value="L27 domain"/>
    <property type="match status" value="1"/>
</dbReference>
<dbReference type="CDD" id="cd00071">
    <property type="entry name" value="GMPK"/>
    <property type="match status" value="1"/>
</dbReference>